<dbReference type="RefSeq" id="WP_211616584.1">
    <property type="nucleotide sequence ID" value="NZ_CAJNBK010000033.1"/>
</dbReference>
<reference evidence="1 2" key="1">
    <citation type="submission" date="2021-02" db="EMBL/GenBank/DDBJ databases">
        <authorList>
            <person name="Vanwijnsberghe S."/>
        </authorList>
    </citation>
    <scope>NUCLEOTIDE SEQUENCE [LARGE SCALE GENOMIC DNA]</scope>
    <source>
        <strain evidence="1 2">LMG 31837</strain>
    </source>
</reference>
<accession>A0ABN7MV70</accession>
<evidence type="ECO:0000313" key="2">
    <source>
        <dbReference type="Proteomes" id="UP000672526"/>
    </source>
</evidence>
<evidence type="ECO:0000313" key="1">
    <source>
        <dbReference type="EMBL" id="CAE6827181.1"/>
    </source>
</evidence>
<dbReference type="EMBL" id="CAJNBK010000033">
    <property type="protein sequence ID" value="CAE6827181.1"/>
    <property type="molecule type" value="Genomic_DNA"/>
</dbReference>
<dbReference type="Proteomes" id="UP000672526">
    <property type="component" value="Unassembled WGS sequence"/>
</dbReference>
<keyword evidence="2" id="KW-1185">Reference proteome</keyword>
<gene>
    <name evidence="1" type="ORF">R69888_06395</name>
</gene>
<organism evidence="1 2">
    <name type="scientific">Paraburkholderia haematera</name>
    <dbReference type="NCBI Taxonomy" id="2793077"/>
    <lineage>
        <taxon>Bacteria</taxon>
        <taxon>Pseudomonadati</taxon>
        <taxon>Pseudomonadota</taxon>
        <taxon>Betaproteobacteria</taxon>
        <taxon>Burkholderiales</taxon>
        <taxon>Burkholderiaceae</taxon>
        <taxon>Paraburkholderia</taxon>
    </lineage>
</organism>
<name>A0ABN7MV70_9BURK</name>
<comment type="caution">
    <text evidence="1">The sequence shown here is derived from an EMBL/GenBank/DDBJ whole genome shotgun (WGS) entry which is preliminary data.</text>
</comment>
<proteinExistence type="predicted"/>
<protein>
    <submittedName>
        <fullName evidence="1">Uncharacterized protein</fullName>
    </submittedName>
</protein>
<sequence length="130" mass="13774">MAPAATLRLTLVRSEDDQAAFSPGYQAELRQFYHLVRADGTRVSAVAFTMDTVGASGGLVGEFVIPLAQVIGPVLGSAAVAWLQGRAGRKLRLKVGDIEVEANTQAEFDALLAKAIAVRAGQTEPLQDHE</sequence>